<dbReference type="Gene3D" id="3.30.450.40">
    <property type="match status" value="1"/>
</dbReference>
<dbReference type="Pfam" id="PF25213">
    <property type="entry name" value="HVO_A0261_N"/>
    <property type="match status" value="1"/>
</dbReference>
<protein>
    <submittedName>
        <fullName evidence="6">Transcriptional regulator, IclR family</fullName>
    </submittedName>
</protein>
<dbReference type="InterPro" id="IPR014757">
    <property type="entry name" value="Tscrpt_reg_IclR_C"/>
</dbReference>
<keyword evidence="2" id="KW-0238">DNA-binding</keyword>
<dbReference type="InterPro" id="IPR036390">
    <property type="entry name" value="WH_DNA-bd_sf"/>
</dbReference>
<evidence type="ECO:0000313" key="6">
    <source>
        <dbReference type="EMBL" id="SEC45151.1"/>
    </source>
</evidence>
<gene>
    <name evidence="6" type="ORF">SAMN04490239_4140</name>
</gene>
<dbReference type="PROSITE" id="PS51077">
    <property type="entry name" value="HTH_ICLR"/>
    <property type="match status" value="1"/>
</dbReference>
<feature type="domain" description="IclR-ED" evidence="5">
    <location>
        <begin position="62"/>
        <end position="244"/>
    </location>
</feature>
<evidence type="ECO:0000313" key="7">
    <source>
        <dbReference type="Proteomes" id="UP000183561"/>
    </source>
</evidence>
<accession>A0A1H4SMR6</accession>
<dbReference type="GO" id="GO:0003700">
    <property type="term" value="F:DNA-binding transcription factor activity"/>
    <property type="evidence" value="ECO:0007669"/>
    <property type="project" value="TreeGrafter"/>
</dbReference>
<keyword evidence="3" id="KW-0804">Transcription</keyword>
<dbReference type="SUPFAM" id="SSF55781">
    <property type="entry name" value="GAF domain-like"/>
    <property type="match status" value="1"/>
</dbReference>
<dbReference type="InterPro" id="IPR036388">
    <property type="entry name" value="WH-like_DNA-bd_sf"/>
</dbReference>
<organism evidence="6 7">
    <name type="scientific">Rhodococcus koreensis</name>
    <dbReference type="NCBI Taxonomy" id="99653"/>
    <lineage>
        <taxon>Bacteria</taxon>
        <taxon>Bacillati</taxon>
        <taxon>Actinomycetota</taxon>
        <taxon>Actinomycetes</taxon>
        <taxon>Mycobacteriales</taxon>
        <taxon>Nocardiaceae</taxon>
        <taxon>Rhodococcus</taxon>
    </lineage>
</organism>
<proteinExistence type="predicted"/>
<name>A0A1H4SMR6_9NOCA</name>
<dbReference type="Proteomes" id="UP000183561">
    <property type="component" value="Unassembled WGS sequence"/>
</dbReference>
<reference evidence="7" key="1">
    <citation type="submission" date="2016-10" db="EMBL/GenBank/DDBJ databases">
        <authorList>
            <person name="Varghese N."/>
            <person name="Submissions S."/>
        </authorList>
    </citation>
    <scope>NUCLEOTIDE SEQUENCE [LARGE SCALE GENOMIC DNA]</scope>
    <source>
        <strain evidence="7">DSM 44498</strain>
    </source>
</reference>
<dbReference type="GO" id="GO:0003677">
    <property type="term" value="F:DNA binding"/>
    <property type="evidence" value="ECO:0007669"/>
    <property type="project" value="UniProtKB-KW"/>
</dbReference>
<dbReference type="InterPro" id="IPR050707">
    <property type="entry name" value="HTH_MetabolicPath_Reg"/>
</dbReference>
<dbReference type="InterPro" id="IPR005471">
    <property type="entry name" value="Tscrpt_reg_IclR_N"/>
</dbReference>
<evidence type="ECO:0000259" key="5">
    <source>
        <dbReference type="PROSITE" id="PS51078"/>
    </source>
</evidence>
<dbReference type="InterPro" id="IPR057527">
    <property type="entry name" value="HVO_A0261-like_N"/>
</dbReference>
<keyword evidence="7" id="KW-1185">Reference proteome</keyword>
<evidence type="ECO:0000256" key="1">
    <source>
        <dbReference type="ARBA" id="ARBA00023015"/>
    </source>
</evidence>
<evidence type="ECO:0000259" key="4">
    <source>
        <dbReference type="PROSITE" id="PS51077"/>
    </source>
</evidence>
<evidence type="ECO:0000256" key="3">
    <source>
        <dbReference type="ARBA" id="ARBA00023163"/>
    </source>
</evidence>
<dbReference type="EMBL" id="FNSV01000005">
    <property type="protein sequence ID" value="SEC45151.1"/>
    <property type="molecule type" value="Genomic_DNA"/>
</dbReference>
<dbReference type="AlphaFoldDB" id="A0A1H4SMR6"/>
<dbReference type="GO" id="GO:0045892">
    <property type="term" value="P:negative regulation of DNA-templated transcription"/>
    <property type="evidence" value="ECO:0007669"/>
    <property type="project" value="TreeGrafter"/>
</dbReference>
<keyword evidence="1" id="KW-0805">Transcription regulation</keyword>
<dbReference type="InterPro" id="IPR029016">
    <property type="entry name" value="GAF-like_dom_sf"/>
</dbReference>
<dbReference type="Gene3D" id="1.10.10.10">
    <property type="entry name" value="Winged helix-like DNA-binding domain superfamily/Winged helix DNA-binding domain"/>
    <property type="match status" value="1"/>
</dbReference>
<dbReference type="Pfam" id="PF01614">
    <property type="entry name" value="IclR_C"/>
    <property type="match status" value="1"/>
</dbReference>
<dbReference type="SMART" id="SM00346">
    <property type="entry name" value="HTH_ICLR"/>
    <property type="match status" value="1"/>
</dbReference>
<dbReference type="PROSITE" id="PS51078">
    <property type="entry name" value="ICLR_ED"/>
    <property type="match status" value="1"/>
</dbReference>
<feature type="domain" description="HTH iclR-type" evidence="4">
    <location>
        <begin position="1"/>
        <end position="61"/>
    </location>
</feature>
<dbReference type="SUPFAM" id="SSF46785">
    <property type="entry name" value="Winged helix' DNA-binding domain"/>
    <property type="match status" value="1"/>
</dbReference>
<dbReference type="PANTHER" id="PTHR30136:SF24">
    <property type="entry name" value="HTH-TYPE TRANSCRIPTIONAL REPRESSOR ALLR"/>
    <property type="match status" value="1"/>
</dbReference>
<sequence>MQSMDRGMHMLELLAEQPMRAKELAEATGAKWATAHRTLTYLRDKGFVRRDDTTGLHYVGRRMFAIGSAYLGDHPLFTTSEPLMRTAADRINGFVQIAERDGHSSVAIASVEPRIPVPTLSYANTYRAYPLHTGARGLVLLAYCPDEFIDTYVQEPLRSFTEYTITEPAELRAKLKQIVADGYATSDRDVTTATCGIAAPIRNAAGEVTASVSIANYREQMPPRDLVLHEVLGLAQSLSQLMGWRNR</sequence>
<dbReference type="PANTHER" id="PTHR30136">
    <property type="entry name" value="HELIX-TURN-HELIX TRANSCRIPTIONAL REGULATOR, ICLR FAMILY"/>
    <property type="match status" value="1"/>
</dbReference>
<evidence type="ECO:0000256" key="2">
    <source>
        <dbReference type="ARBA" id="ARBA00023125"/>
    </source>
</evidence>